<keyword evidence="2" id="KW-1185">Reference proteome</keyword>
<dbReference type="RefSeq" id="XP_060339253.1">
    <property type="nucleotide sequence ID" value="XM_060469073.1"/>
</dbReference>
<dbReference type="EMBL" id="JAUEPS010000001">
    <property type="protein sequence ID" value="KAK0469460.1"/>
    <property type="molecule type" value="Genomic_DNA"/>
</dbReference>
<sequence>MPLKLAVADCDILNKVLPECKDAIRKAQVLAQRNEETQNIQLSRFVNVVDIERSFSVESFNRNDRKYLMWKDDGEEVVLHFQGIVSQVLRPANIRQFIQVVSDDADGVFEQARAAEKALQKFMWQYRGNPEWLILHDSIFGGIHALMADSKLLTAPSQPVGTTVPITADMEERGALTRICMDSKHRYTDDNAVQFLEWQFLDNKTMTLLPRESGCVL</sequence>
<protein>
    <submittedName>
        <fullName evidence="1">Uncharacterized protein</fullName>
    </submittedName>
</protein>
<dbReference type="AlphaFoldDB" id="A0AA39NPT7"/>
<comment type="caution">
    <text evidence="1">The sequence shown here is derived from an EMBL/GenBank/DDBJ whole genome shotgun (WGS) entry which is preliminary data.</text>
</comment>
<dbReference type="Proteomes" id="UP001175211">
    <property type="component" value="Unassembled WGS sequence"/>
</dbReference>
<name>A0AA39NPT7_ARMTA</name>
<accession>A0AA39NPT7</accession>
<organism evidence="1 2">
    <name type="scientific">Armillaria tabescens</name>
    <name type="common">Ringless honey mushroom</name>
    <name type="synonym">Agaricus tabescens</name>
    <dbReference type="NCBI Taxonomy" id="1929756"/>
    <lineage>
        <taxon>Eukaryota</taxon>
        <taxon>Fungi</taxon>
        <taxon>Dikarya</taxon>
        <taxon>Basidiomycota</taxon>
        <taxon>Agaricomycotina</taxon>
        <taxon>Agaricomycetes</taxon>
        <taxon>Agaricomycetidae</taxon>
        <taxon>Agaricales</taxon>
        <taxon>Marasmiineae</taxon>
        <taxon>Physalacriaceae</taxon>
        <taxon>Desarmillaria</taxon>
    </lineage>
</organism>
<proteinExistence type="predicted"/>
<dbReference type="GeneID" id="85352621"/>
<reference evidence="1" key="1">
    <citation type="submission" date="2023-06" db="EMBL/GenBank/DDBJ databases">
        <authorList>
            <consortium name="Lawrence Berkeley National Laboratory"/>
            <person name="Ahrendt S."/>
            <person name="Sahu N."/>
            <person name="Indic B."/>
            <person name="Wong-Bajracharya J."/>
            <person name="Merenyi Z."/>
            <person name="Ke H.-M."/>
            <person name="Monk M."/>
            <person name="Kocsube S."/>
            <person name="Drula E."/>
            <person name="Lipzen A."/>
            <person name="Balint B."/>
            <person name="Henrissat B."/>
            <person name="Andreopoulos B."/>
            <person name="Martin F.M."/>
            <person name="Harder C.B."/>
            <person name="Rigling D."/>
            <person name="Ford K.L."/>
            <person name="Foster G.D."/>
            <person name="Pangilinan J."/>
            <person name="Papanicolaou A."/>
            <person name="Barry K."/>
            <person name="LaButti K."/>
            <person name="Viragh M."/>
            <person name="Koriabine M."/>
            <person name="Yan M."/>
            <person name="Riley R."/>
            <person name="Champramary S."/>
            <person name="Plett K.L."/>
            <person name="Tsai I.J."/>
            <person name="Slot J."/>
            <person name="Sipos G."/>
            <person name="Plett J."/>
            <person name="Nagy L.G."/>
            <person name="Grigoriev I.V."/>
        </authorList>
    </citation>
    <scope>NUCLEOTIDE SEQUENCE</scope>
    <source>
        <strain evidence="1">CCBAS 213</strain>
    </source>
</reference>
<evidence type="ECO:0000313" key="1">
    <source>
        <dbReference type="EMBL" id="KAK0469460.1"/>
    </source>
</evidence>
<gene>
    <name evidence="1" type="ORF">EV420DRAFT_1472687</name>
</gene>
<evidence type="ECO:0000313" key="2">
    <source>
        <dbReference type="Proteomes" id="UP001175211"/>
    </source>
</evidence>